<dbReference type="Proteomes" id="UP000004550">
    <property type="component" value="Chromosome"/>
</dbReference>
<keyword evidence="1" id="KW-0732">Signal</keyword>
<dbReference type="EMBL" id="CP013070">
    <property type="protein sequence ID" value="APL94515.1"/>
    <property type="molecule type" value="Genomic_DNA"/>
</dbReference>
<evidence type="ECO:0000256" key="1">
    <source>
        <dbReference type="SAM" id="SignalP"/>
    </source>
</evidence>
<organism evidence="2 3">
    <name type="scientific">Sphingobium indicum (strain DSM 16412 / CCM 7286 / MTCC 6364 / B90A)</name>
    <dbReference type="NCBI Taxonomy" id="861109"/>
    <lineage>
        <taxon>Bacteria</taxon>
        <taxon>Pseudomonadati</taxon>
        <taxon>Pseudomonadota</taxon>
        <taxon>Alphaproteobacteria</taxon>
        <taxon>Sphingomonadales</taxon>
        <taxon>Sphingomonadaceae</taxon>
        <taxon>Sphingobium</taxon>
    </lineage>
</organism>
<protein>
    <submittedName>
        <fullName evidence="2">UrcA family protein</fullName>
    </submittedName>
</protein>
<dbReference type="KEGG" id="sinb:SIDU_08395"/>
<dbReference type="InterPro" id="IPR030972">
    <property type="entry name" value="UrcA_uranyl"/>
</dbReference>
<dbReference type="NCBIfam" id="TIGR04433">
    <property type="entry name" value="UrcA_uranyl"/>
    <property type="match status" value="1"/>
</dbReference>
<accession>A0A1L5BNP1</accession>
<evidence type="ECO:0000313" key="2">
    <source>
        <dbReference type="EMBL" id="APL94515.1"/>
    </source>
</evidence>
<evidence type="ECO:0000313" key="3">
    <source>
        <dbReference type="Proteomes" id="UP000004550"/>
    </source>
</evidence>
<proteinExistence type="predicted"/>
<feature type="chain" id="PRO_5009860111" evidence="1">
    <location>
        <begin position="22"/>
        <end position="111"/>
    </location>
</feature>
<dbReference type="AlphaFoldDB" id="A0A1L5BNP1"/>
<dbReference type="RefSeq" id="WP_007684746.1">
    <property type="nucleotide sequence ID" value="NZ_CP013070.1"/>
</dbReference>
<gene>
    <name evidence="2" type="ORF">SIDU_08395</name>
</gene>
<name>A0A1L5BNP1_SPHIB</name>
<reference evidence="2 3" key="1">
    <citation type="journal article" date="2012" name="J. Bacteriol.">
        <title>Genome sequence of Sphingobium indicum B90A, a hexachlorocyclohexane-degrading bacterium.</title>
        <authorList>
            <person name="Anand S."/>
            <person name="Sangwan N."/>
            <person name="Lata P."/>
            <person name="Kaur J."/>
            <person name="Dua A."/>
            <person name="Singh A.K."/>
            <person name="Verma M."/>
            <person name="Kaur J."/>
            <person name="Khurana J.P."/>
            <person name="Khurana P."/>
            <person name="Mathur S."/>
            <person name="Lal R."/>
        </authorList>
    </citation>
    <scope>NUCLEOTIDE SEQUENCE [LARGE SCALE GENOMIC DNA]</scope>
    <source>
        <strain evidence="3">DSM 16412 / CCM 7286 / MTCC 6364 / B90A</strain>
    </source>
</reference>
<feature type="signal peptide" evidence="1">
    <location>
        <begin position="1"/>
        <end position="21"/>
    </location>
</feature>
<sequence length="111" mass="11528">MIAIKFAAAIAAMGAAGTASAIEFESNGKSVEVSYHDLDLSKTSDQRVLNARIRRAAAKVCPLNDNTAAFEKCQQVAAAHVRGAVELAIAKAGNGERFADRGKEKPVGAGN</sequence>